<accession>A0A316Z6Q7</accession>
<evidence type="ECO:0000256" key="4">
    <source>
        <dbReference type="ARBA" id="ARBA00023136"/>
    </source>
</evidence>
<dbReference type="Pfam" id="PF08547">
    <property type="entry name" value="CIA30"/>
    <property type="match status" value="2"/>
</dbReference>
<dbReference type="GO" id="GO:0006506">
    <property type="term" value="P:GPI anchor biosynthetic process"/>
    <property type="evidence" value="ECO:0007669"/>
    <property type="project" value="TreeGrafter"/>
</dbReference>
<feature type="region of interest" description="Disordered" evidence="5">
    <location>
        <begin position="96"/>
        <end position="116"/>
    </location>
</feature>
<feature type="domain" description="PIG-P" evidence="7">
    <location>
        <begin position="280"/>
        <end position="371"/>
    </location>
</feature>
<protein>
    <submittedName>
        <fullName evidence="9">CIA30-domain-containing protein</fullName>
    </submittedName>
</protein>
<dbReference type="InterPro" id="IPR013717">
    <property type="entry name" value="PIG-P"/>
</dbReference>
<dbReference type="RefSeq" id="XP_025597568.1">
    <property type="nucleotide sequence ID" value="XM_025745311.1"/>
</dbReference>
<evidence type="ECO:0000256" key="6">
    <source>
        <dbReference type="SAM" id="Phobius"/>
    </source>
</evidence>
<dbReference type="PANTHER" id="PTHR46346:SF1">
    <property type="entry name" value="PHOSPHATIDYLINOSITOL N-ACETYLGLUCOSAMINYLTRANSFERASE SUBUNIT P"/>
    <property type="match status" value="1"/>
</dbReference>
<dbReference type="GO" id="GO:0005783">
    <property type="term" value="C:endoplasmic reticulum"/>
    <property type="evidence" value="ECO:0007669"/>
    <property type="project" value="TreeGrafter"/>
</dbReference>
<sequence>MSQPIFASNAAPPGQSWQASLPHWHAVNDTLRGGSSSSALRILDDGAALFSGFLDTTTLGGAGFASQAYQQPLPVPLSAAKHAGLCLTVRRAAPAAGASNSPLPNQQQQQPGGGRAPVSAFVLTLRTEEPAMRPDGRRESVIAYEFRFELPAEADAPLVLHAPWHAFEPHYRGRPKPDAPPLRPQDVKACSFMARSDFGSQSGDFALRLVELATLPLKEEKPAAMHVAEQVSLVSSEASASQASHRSSATGEKAASLYSSSPPRSVLPLQDAESAARLRTEACGFTLYLLMTLLALLWLLWALLPDRALRALGVGWYPARHWAFLIPAWSAIAVLATYAMFLARNLSKQASIDDLSVLVDSHANIMPASSPASDEKNPLDIASLRETGAENHAFSGDLYALPPGVVSAHRFHFGER</sequence>
<evidence type="ECO:0000259" key="7">
    <source>
        <dbReference type="Pfam" id="PF08510"/>
    </source>
</evidence>
<name>A0A316Z6Q7_9BASI</name>
<dbReference type="Pfam" id="PF08510">
    <property type="entry name" value="PIG-P"/>
    <property type="match status" value="1"/>
</dbReference>
<evidence type="ECO:0000256" key="3">
    <source>
        <dbReference type="ARBA" id="ARBA00022989"/>
    </source>
</evidence>
<evidence type="ECO:0000256" key="2">
    <source>
        <dbReference type="ARBA" id="ARBA00022692"/>
    </source>
</evidence>
<comment type="subcellular location">
    <subcellularLocation>
        <location evidence="1">Membrane</location>
        <topology evidence="1">Multi-pass membrane protein</topology>
    </subcellularLocation>
</comment>
<organism evidence="9 10">
    <name type="scientific">Tilletiopsis washingtonensis</name>
    <dbReference type="NCBI Taxonomy" id="58919"/>
    <lineage>
        <taxon>Eukaryota</taxon>
        <taxon>Fungi</taxon>
        <taxon>Dikarya</taxon>
        <taxon>Basidiomycota</taxon>
        <taxon>Ustilaginomycotina</taxon>
        <taxon>Exobasidiomycetes</taxon>
        <taxon>Entylomatales</taxon>
        <taxon>Entylomatales incertae sedis</taxon>
        <taxon>Tilletiopsis</taxon>
    </lineage>
</organism>
<proteinExistence type="predicted"/>
<evidence type="ECO:0000313" key="9">
    <source>
        <dbReference type="EMBL" id="PWN97289.1"/>
    </source>
</evidence>
<dbReference type="OrthoDB" id="426386at2759"/>
<dbReference type="STRING" id="58919.A0A316Z6Q7"/>
<dbReference type="InterPro" id="IPR013857">
    <property type="entry name" value="NADH-UbQ_OxRdtase-assoc_prot30"/>
</dbReference>
<dbReference type="GO" id="GO:0016020">
    <property type="term" value="C:membrane"/>
    <property type="evidence" value="ECO:0007669"/>
    <property type="project" value="UniProtKB-SubCell"/>
</dbReference>
<keyword evidence="4 6" id="KW-0472">Membrane</keyword>
<evidence type="ECO:0000256" key="1">
    <source>
        <dbReference type="ARBA" id="ARBA00004141"/>
    </source>
</evidence>
<feature type="transmembrane region" description="Helical" evidence="6">
    <location>
        <begin position="285"/>
        <end position="304"/>
    </location>
</feature>
<dbReference type="EMBL" id="KZ819295">
    <property type="protein sequence ID" value="PWN97289.1"/>
    <property type="molecule type" value="Genomic_DNA"/>
</dbReference>
<keyword evidence="2 6" id="KW-0812">Transmembrane</keyword>
<feature type="domain" description="NADH:ubiquinone oxidoreductase intermediate-associated protein 30" evidence="8">
    <location>
        <begin position="19"/>
        <end position="89"/>
    </location>
</feature>
<evidence type="ECO:0000256" key="5">
    <source>
        <dbReference type="SAM" id="MobiDB-lite"/>
    </source>
</evidence>
<dbReference type="PANTHER" id="PTHR46346">
    <property type="entry name" value="PHOSPHATIDYLINOSITOL N-ACETYLGLUCOSAMINYLTRANSFERASE SUBUNIT P"/>
    <property type="match status" value="1"/>
</dbReference>
<reference evidence="9 10" key="1">
    <citation type="journal article" date="2018" name="Mol. Biol. Evol.">
        <title>Broad Genomic Sampling Reveals a Smut Pathogenic Ancestry of the Fungal Clade Ustilaginomycotina.</title>
        <authorList>
            <person name="Kijpornyongpan T."/>
            <person name="Mondo S.J."/>
            <person name="Barry K."/>
            <person name="Sandor L."/>
            <person name="Lee J."/>
            <person name="Lipzen A."/>
            <person name="Pangilinan J."/>
            <person name="LaButti K."/>
            <person name="Hainaut M."/>
            <person name="Henrissat B."/>
            <person name="Grigoriev I.V."/>
            <person name="Spatafora J.W."/>
            <person name="Aime M.C."/>
        </authorList>
    </citation>
    <scope>NUCLEOTIDE SEQUENCE [LARGE SCALE GENOMIC DNA]</scope>
    <source>
        <strain evidence="9 10">MCA 4186</strain>
    </source>
</reference>
<keyword evidence="3 6" id="KW-1133">Transmembrane helix</keyword>
<evidence type="ECO:0000259" key="8">
    <source>
        <dbReference type="Pfam" id="PF08547"/>
    </source>
</evidence>
<evidence type="ECO:0000313" key="10">
    <source>
        <dbReference type="Proteomes" id="UP000245946"/>
    </source>
</evidence>
<keyword evidence="10" id="KW-1185">Reference proteome</keyword>
<dbReference type="Proteomes" id="UP000245946">
    <property type="component" value="Unassembled WGS sequence"/>
</dbReference>
<dbReference type="GeneID" id="37272855"/>
<feature type="domain" description="NADH:ubiquinone oxidoreductase intermediate-associated protein 30" evidence="8">
    <location>
        <begin position="121"/>
        <end position="208"/>
    </location>
</feature>
<dbReference type="AlphaFoldDB" id="A0A316Z6Q7"/>
<dbReference type="InterPro" id="IPR052263">
    <property type="entry name" value="GPI_Anchor_Biosynth"/>
</dbReference>
<gene>
    <name evidence="9" type="ORF">FA09DRAFT_361120</name>
</gene>
<feature type="transmembrane region" description="Helical" evidence="6">
    <location>
        <begin position="324"/>
        <end position="343"/>
    </location>
</feature>